<dbReference type="PROSITE" id="PS50089">
    <property type="entry name" value="ZF_RING_2"/>
    <property type="match status" value="2"/>
</dbReference>
<dbReference type="InterPro" id="IPR013083">
    <property type="entry name" value="Znf_RING/FYVE/PHD"/>
</dbReference>
<feature type="repeat" description="TPR" evidence="5">
    <location>
        <begin position="193"/>
        <end position="226"/>
    </location>
</feature>
<dbReference type="PROSITE" id="PS00518">
    <property type="entry name" value="ZF_RING_1"/>
    <property type="match status" value="2"/>
</dbReference>
<keyword evidence="2 4" id="KW-0863">Zinc-finger</keyword>
<reference evidence="8" key="1">
    <citation type="submission" date="2020-04" db="EMBL/GenBank/DDBJ databases">
        <authorList>
            <person name="Neveu A P."/>
        </authorList>
    </citation>
    <scope>NUCLEOTIDE SEQUENCE</scope>
    <source>
        <tissue evidence="8">Whole embryo</tissue>
    </source>
</reference>
<dbReference type="PROSITE" id="PS51787">
    <property type="entry name" value="LON_N"/>
    <property type="match status" value="1"/>
</dbReference>
<evidence type="ECO:0000256" key="2">
    <source>
        <dbReference type="ARBA" id="ARBA00022771"/>
    </source>
</evidence>
<evidence type="ECO:0000256" key="5">
    <source>
        <dbReference type="PROSITE-ProRule" id="PRU00339"/>
    </source>
</evidence>
<dbReference type="SUPFAM" id="SSF48452">
    <property type="entry name" value="TPR-like"/>
    <property type="match status" value="1"/>
</dbReference>
<dbReference type="InterPro" id="IPR046336">
    <property type="entry name" value="Lon_prtase_N_sf"/>
</dbReference>
<dbReference type="InterPro" id="IPR017907">
    <property type="entry name" value="Znf_RING_CS"/>
</dbReference>
<evidence type="ECO:0000259" key="7">
    <source>
        <dbReference type="PROSITE" id="PS51787"/>
    </source>
</evidence>
<dbReference type="EMBL" id="LR787608">
    <property type="protein sequence ID" value="CAB3263470.1"/>
    <property type="molecule type" value="mRNA"/>
</dbReference>
<accession>A0A6F9DKB2</accession>
<dbReference type="SMART" id="SM00184">
    <property type="entry name" value="RING"/>
    <property type="match status" value="2"/>
</dbReference>
<dbReference type="PROSITE" id="PS50005">
    <property type="entry name" value="TPR"/>
    <property type="match status" value="1"/>
</dbReference>
<keyword evidence="1" id="KW-0479">Metal-binding</keyword>
<feature type="domain" description="RING-type" evidence="6">
    <location>
        <begin position="469"/>
        <end position="507"/>
    </location>
</feature>
<feature type="domain" description="Lon N-terminal" evidence="7">
    <location>
        <begin position="556"/>
        <end position="758"/>
    </location>
</feature>
<dbReference type="CDD" id="cd16514">
    <property type="entry name" value="RING-HC_LONFs_rpt2"/>
    <property type="match status" value="1"/>
</dbReference>
<organism evidence="8">
    <name type="scientific">Phallusia mammillata</name>
    <dbReference type="NCBI Taxonomy" id="59560"/>
    <lineage>
        <taxon>Eukaryota</taxon>
        <taxon>Metazoa</taxon>
        <taxon>Chordata</taxon>
        <taxon>Tunicata</taxon>
        <taxon>Ascidiacea</taxon>
        <taxon>Phlebobranchia</taxon>
        <taxon>Ascidiidae</taxon>
        <taxon>Phallusia</taxon>
    </lineage>
</organism>
<dbReference type="GO" id="GO:0005737">
    <property type="term" value="C:cytoplasm"/>
    <property type="evidence" value="ECO:0007669"/>
    <property type="project" value="UniProtKB-ARBA"/>
</dbReference>
<dbReference type="Gene3D" id="3.30.40.10">
    <property type="entry name" value="Zinc/RING finger domain, C3HC4 (zinc finger)"/>
    <property type="match status" value="2"/>
</dbReference>
<dbReference type="InterPro" id="IPR011990">
    <property type="entry name" value="TPR-like_helical_dom_sf"/>
</dbReference>
<keyword evidence="3" id="KW-0862">Zinc</keyword>
<dbReference type="GO" id="GO:0061630">
    <property type="term" value="F:ubiquitin protein ligase activity"/>
    <property type="evidence" value="ECO:0007669"/>
    <property type="project" value="TreeGrafter"/>
</dbReference>
<dbReference type="InterPro" id="IPR015947">
    <property type="entry name" value="PUA-like_sf"/>
</dbReference>
<dbReference type="Gene3D" id="1.25.40.10">
    <property type="entry name" value="Tetratricopeptide repeat domain"/>
    <property type="match status" value="1"/>
</dbReference>
<dbReference type="InterPro" id="IPR003111">
    <property type="entry name" value="Lon_prtase_N"/>
</dbReference>
<dbReference type="AlphaFoldDB" id="A0A6F9DKB2"/>
<evidence type="ECO:0000256" key="1">
    <source>
        <dbReference type="ARBA" id="ARBA00022723"/>
    </source>
</evidence>
<dbReference type="Pfam" id="PF13923">
    <property type="entry name" value="zf-C3HC4_2"/>
    <property type="match status" value="1"/>
</dbReference>
<evidence type="ECO:0000259" key="6">
    <source>
        <dbReference type="PROSITE" id="PS50089"/>
    </source>
</evidence>
<dbReference type="PANTHER" id="PTHR23327">
    <property type="entry name" value="RING FINGER PROTEIN 127"/>
    <property type="match status" value="1"/>
</dbReference>
<proteinExistence type="evidence at transcript level"/>
<dbReference type="Pfam" id="PF02190">
    <property type="entry name" value="LON_substr_bdg"/>
    <property type="match status" value="1"/>
</dbReference>
<dbReference type="SMART" id="SM00464">
    <property type="entry name" value="LON"/>
    <property type="match status" value="1"/>
</dbReference>
<gene>
    <name evidence="8" type="primary">Lonrf3</name>
</gene>
<dbReference type="Gene3D" id="2.30.130.40">
    <property type="entry name" value="LON domain-like"/>
    <property type="match status" value="1"/>
</dbReference>
<dbReference type="GO" id="GO:0008270">
    <property type="term" value="F:zinc ion binding"/>
    <property type="evidence" value="ECO:0007669"/>
    <property type="project" value="UniProtKB-KW"/>
</dbReference>
<dbReference type="SMART" id="SM00028">
    <property type="entry name" value="TPR"/>
    <property type="match status" value="3"/>
</dbReference>
<dbReference type="InterPro" id="IPR019734">
    <property type="entry name" value="TPR_rpt"/>
</dbReference>
<evidence type="ECO:0000313" key="8">
    <source>
        <dbReference type="EMBL" id="CAB3263470.1"/>
    </source>
</evidence>
<dbReference type="SUPFAM" id="SSF88697">
    <property type="entry name" value="PUA domain-like"/>
    <property type="match status" value="1"/>
</dbReference>
<evidence type="ECO:0000256" key="3">
    <source>
        <dbReference type="ARBA" id="ARBA00022833"/>
    </source>
</evidence>
<keyword evidence="5" id="KW-0802">TPR repeat</keyword>
<dbReference type="PANTHER" id="PTHR23327:SF42">
    <property type="entry name" value="LON PEPTIDASE N-TERMINAL DOMAIN AND RING FINGER PROTEIN C14F5.10C"/>
    <property type="match status" value="1"/>
</dbReference>
<name>A0A6F9DKB2_9ASCI</name>
<sequence>MTETSVPGHSPGLFASESHALKRFNLKSKVSIKDTIGADVLQGNLINYSRLAKDEIFSKSGIIHVMQDLASMISANYIDFVTINTLLDIIVEMVNSLKQNIFDNMLLDSNESASPDIFMDQLSCQSCCELLYNPTTLLCGHTFCNFCLNGTENCFKNCIVCNKPIQQDKIQLFSGNVTLSAILQKWHPKEWLSRSHTVEGMIHFKKKEYHKAVEKFNQTVDLSPRSHVAYLHRAKAQFCMNDLDLAYQDAWKAMFLARSWPEVHLVLGEILYTQKNLEEALLSFCLCLSNDESNTKAKKRIKEVLTTLVQQRQMQDDGQLCYDTQTHKRALEMDAKSVVSCKRVCSSPERLGKSVLVEDGATICAPEQNDAMFYNDMISQCSSYIHPNINFDDLDSDSTGKTKEVPVLTEEIKKRLKSSLLSIASSLTEAFFATMSLSNSKETSSLLSIQSQLDRKVNADLLDETDFECSLCMRLYYDPVCTPCGHVFCQFCIERCLDHKAVCPLCKQSMKVYLAETLENIHPACDYVTKSLIRHYLPKEYKEREKLHYQEIDELTQTKPIFVCTIAFPSVPCPLHIFEPRYRLMLRRCLDHNQREFGMCMPADKTWHHPIGTLLKVRDVKFFPDGRSVVDSIGYRRFRTSHCEVKDGYNVAKYTYIVDEKVTDPQLLQDLLRLADKVYAAAQEWFGALSSVVSSRITQHFGSFPFKDENINTENGPNWLWWVLAVLPVEERVQATILGKNILRERLLIIHRVLVCLKQKQK</sequence>
<dbReference type="InterPro" id="IPR001841">
    <property type="entry name" value="Znf_RING"/>
</dbReference>
<evidence type="ECO:0000256" key="4">
    <source>
        <dbReference type="PROSITE-ProRule" id="PRU00175"/>
    </source>
</evidence>
<protein>
    <submittedName>
        <fullName evidence="8">LON peptidase N-terminal domain and RING finger protein 3</fullName>
    </submittedName>
</protein>
<feature type="domain" description="RING-type" evidence="6">
    <location>
        <begin position="124"/>
        <end position="162"/>
    </location>
</feature>
<dbReference type="SUPFAM" id="SSF57850">
    <property type="entry name" value="RING/U-box"/>
    <property type="match status" value="2"/>
</dbReference>